<evidence type="ECO:0000259" key="1">
    <source>
        <dbReference type="PROSITE" id="PS51233"/>
    </source>
</evidence>
<organism evidence="2 3">
    <name type="scientific">Reticulomyxa filosa</name>
    <dbReference type="NCBI Taxonomy" id="46433"/>
    <lineage>
        <taxon>Eukaryota</taxon>
        <taxon>Sar</taxon>
        <taxon>Rhizaria</taxon>
        <taxon>Retaria</taxon>
        <taxon>Foraminifera</taxon>
        <taxon>Monothalamids</taxon>
        <taxon>Reticulomyxidae</taxon>
        <taxon>Reticulomyxa</taxon>
    </lineage>
</organism>
<dbReference type="AlphaFoldDB" id="X6LJL0"/>
<comment type="caution">
    <text evidence="2">The sequence shown here is derived from an EMBL/GenBank/DDBJ whole genome shotgun (WGS) entry which is preliminary data.</text>
</comment>
<feature type="domain" description="VWFD" evidence="1">
    <location>
        <begin position="146"/>
        <end position="296"/>
    </location>
</feature>
<protein>
    <recommendedName>
        <fullName evidence="1">VWFD domain-containing protein</fullName>
    </recommendedName>
</protein>
<gene>
    <name evidence="2" type="ORF">RFI_35288</name>
</gene>
<name>X6LJL0_RETFI</name>
<evidence type="ECO:0000313" key="3">
    <source>
        <dbReference type="Proteomes" id="UP000023152"/>
    </source>
</evidence>
<keyword evidence="3" id="KW-1185">Reference proteome</keyword>
<dbReference type="EMBL" id="ASPP01036602">
    <property type="protein sequence ID" value="ETO02148.1"/>
    <property type="molecule type" value="Genomic_DNA"/>
</dbReference>
<evidence type="ECO:0000313" key="2">
    <source>
        <dbReference type="EMBL" id="ETO02148.1"/>
    </source>
</evidence>
<dbReference type="PROSITE" id="PS51233">
    <property type="entry name" value="VWFD"/>
    <property type="match status" value="1"/>
</dbReference>
<dbReference type="OrthoDB" id="6236007at2759"/>
<accession>X6LJL0</accession>
<dbReference type="InterPro" id="IPR001846">
    <property type="entry name" value="VWF_type-D"/>
</dbReference>
<proteinExistence type="predicted"/>
<feature type="non-terminal residue" evidence="2">
    <location>
        <position position="296"/>
    </location>
</feature>
<sequence>MATYTCSSSDQFSGSFADSATASAYFEITNSKEIEFSICLPNTTEVLFTLSYGSTFLYSFPSTTRCSSSGAYYKLPASYYPIGTYLTMTVEHISGENTTWTMDIYCGARRRLANVNNLQLANSIAVSVIKDDCTPSNWQWSASGSLCCLIWGDPHFVLFDSSTFDYQGVGPHLLYNLENFQIQGLFLPWSQNPAVTITMGIAVKLSNTDYFTAFYADKSSKALNTFSNCKQFSATINKWQYTKRYRLMYTSATDIFVQFYNGIALNSTGSWRFVISVPLFLKYANYQGGACFSRQQ</sequence>
<reference evidence="2 3" key="1">
    <citation type="journal article" date="2013" name="Curr. Biol.">
        <title>The Genome of the Foraminiferan Reticulomyxa filosa.</title>
        <authorList>
            <person name="Glockner G."/>
            <person name="Hulsmann N."/>
            <person name="Schleicher M."/>
            <person name="Noegel A.A."/>
            <person name="Eichinger L."/>
            <person name="Gallinger C."/>
            <person name="Pawlowski J."/>
            <person name="Sierra R."/>
            <person name="Euteneuer U."/>
            <person name="Pillet L."/>
            <person name="Moustafa A."/>
            <person name="Platzer M."/>
            <person name="Groth M."/>
            <person name="Szafranski K."/>
            <person name="Schliwa M."/>
        </authorList>
    </citation>
    <scope>NUCLEOTIDE SEQUENCE [LARGE SCALE GENOMIC DNA]</scope>
</reference>
<dbReference type="Proteomes" id="UP000023152">
    <property type="component" value="Unassembled WGS sequence"/>
</dbReference>